<dbReference type="InterPro" id="IPR011620">
    <property type="entry name" value="Sig_transdc_His_kinase_LytS_TM"/>
</dbReference>
<dbReference type="FunFam" id="3.30.70.270:FF:000001">
    <property type="entry name" value="Diguanylate cyclase domain protein"/>
    <property type="match status" value="1"/>
</dbReference>
<comment type="subcellular location">
    <subcellularLocation>
        <location evidence="1">Cell membrane</location>
        <topology evidence="1">Multi-pass membrane protein</topology>
    </subcellularLocation>
</comment>
<dbReference type="EMBL" id="FQXU01000005">
    <property type="protein sequence ID" value="SHI07278.1"/>
    <property type="molecule type" value="Genomic_DNA"/>
</dbReference>
<dbReference type="PROSITE" id="PS50887">
    <property type="entry name" value="GGDEF"/>
    <property type="match status" value="1"/>
</dbReference>
<dbReference type="InterPro" id="IPR000160">
    <property type="entry name" value="GGDEF_dom"/>
</dbReference>
<proteinExistence type="predicted"/>
<dbReference type="PANTHER" id="PTHR45138">
    <property type="entry name" value="REGULATORY COMPONENTS OF SENSORY TRANSDUCTION SYSTEM"/>
    <property type="match status" value="1"/>
</dbReference>
<protein>
    <submittedName>
        <fullName evidence="8">Diguanylate cyclase</fullName>
    </submittedName>
</protein>
<accession>A0A1M5Y622</accession>
<dbReference type="GO" id="GO:0000155">
    <property type="term" value="F:phosphorelay sensor kinase activity"/>
    <property type="evidence" value="ECO:0007669"/>
    <property type="project" value="InterPro"/>
</dbReference>
<feature type="transmembrane region" description="Helical" evidence="6">
    <location>
        <begin position="38"/>
        <end position="57"/>
    </location>
</feature>
<dbReference type="NCBIfam" id="TIGR00254">
    <property type="entry name" value="GGDEF"/>
    <property type="match status" value="1"/>
</dbReference>
<dbReference type="Gene3D" id="3.30.70.270">
    <property type="match status" value="1"/>
</dbReference>
<feature type="domain" description="GGDEF" evidence="7">
    <location>
        <begin position="227"/>
        <end position="361"/>
    </location>
</feature>
<evidence type="ECO:0000256" key="6">
    <source>
        <dbReference type="SAM" id="Phobius"/>
    </source>
</evidence>
<keyword evidence="3 6" id="KW-0812">Transmembrane</keyword>
<keyword evidence="2" id="KW-1003">Cell membrane</keyword>
<dbReference type="GO" id="GO:0052621">
    <property type="term" value="F:diguanylate cyclase activity"/>
    <property type="evidence" value="ECO:0007669"/>
    <property type="project" value="TreeGrafter"/>
</dbReference>
<dbReference type="Pfam" id="PF00990">
    <property type="entry name" value="GGDEF"/>
    <property type="match status" value="1"/>
</dbReference>
<feature type="transmembrane region" description="Helical" evidence="6">
    <location>
        <begin position="159"/>
        <end position="180"/>
    </location>
</feature>
<dbReference type="PANTHER" id="PTHR45138:SF9">
    <property type="entry name" value="DIGUANYLATE CYCLASE DGCM-RELATED"/>
    <property type="match status" value="1"/>
</dbReference>
<organism evidence="8 9">
    <name type="scientific">Clostridium intestinale DSM 6191</name>
    <dbReference type="NCBI Taxonomy" id="1121320"/>
    <lineage>
        <taxon>Bacteria</taxon>
        <taxon>Bacillati</taxon>
        <taxon>Bacillota</taxon>
        <taxon>Clostridia</taxon>
        <taxon>Eubacteriales</taxon>
        <taxon>Clostridiaceae</taxon>
        <taxon>Clostridium</taxon>
    </lineage>
</organism>
<dbReference type="AlphaFoldDB" id="A0A1M5Y622"/>
<feature type="transmembrane region" description="Helical" evidence="6">
    <location>
        <begin position="6"/>
        <end position="26"/>
    </location>
</feature>
<dbReference type="SMART" id="SM00267">
    <property type="entry name" value="GGDEF"/>
    <property type="match status" value="1"/>
</dbReference>
<evidence type="ECO:0000256" key="5">
    <source>
        <dbReference type="ARBA" id="ARBA00023136"/>
    </source>
</evidence>
<dbReference type="GO" id="GO:1902201">
    <property type="term" value="P:negative regulation of bacterial-type flagellum-dependent cell motility"/>
    <property type="evidence" value="ECO:0007669"/>
    <property type="project" value="TreeGrafter"/>
</dbReference>
<keyword evidence="4 6" id="KW-1133">Transmembrane helix</keyword>
<feature type="transmembrane region" description="Helical" evidence="6">
    <location>
        <begin position="69"/>
        <end position="94"/>
    </location>
</feature>
<dbReference type="GO" id="GO:0043709">
    <property type="term" value="P:cell adhesion involved in single-species biofilm formation"/>
    <property type="evidence" value="ECO:0007669"/>
    <property type="project" value="TreeGrafter"/>
</dbReference>
<evidence type="ECO:0000313" key="8">
    <source>
        <dbReference type="EMBL" id="SHI07278.1"/>
    </source>
</evidence>
<keyword evidence="5 6" id="KW-0472">Membrane</keyword>
<dbReference type="CDD" id="cd01949">
    <property type="entry name" value="GGDEF"/>
    <property type="match status" value="1"/>
</dbReference>
<dbReference type="GO" id="GO:0071555">
    <property type="term" value="P:cell wall organization"/>
    <property type="evidence" value="ECO:0007669"/>
    <property type="project" value="InterPro"/>
</dbReference>
<dbReference type="Proteomes" id="UP000184241">
    <property type="component" value="Unassembled WGS sequence"/>
</dbReference>
<dbReference type="Pfam" id="PF07694">
    <property type="entry name" value="5TM-5TMR_LYT"/>
    <property type="match status" value="1"/>
</dbReference>
<feature type="transmembrane region" description="Helical" evidence="6">
    <location>
        <begin position="106"/>
        <end position="122"/>
    </location>
</feature>
<feature type="transmembrane region" description="Helical" evidence="6">
    <location>
        <begin position="134"/>
        <end position="152"/>
    </location>
</feature>
<gene>
    <name evidence="8" type="ORF">SAMN02745941_01869</name>
</gene>
<evidence type="ECO:0000259" key="7">
    <source>
        <dbReference type="PROSITE" id="PS50887"/>
    </source>
</evidence>
<dbReference type="SUPFAM" id="SSF55073">
    <property type="entry name" value="Nucleotide cyclase"/>
    <property type="match status" value="1"/>
</dbReference>
<evidence type="ECO:0000256" key="2">
    <source>
        <dbReference type="ARBA" id="ARBA00022475"/>
    </source>
</evidence>
<evidence type="ECO:0000256" key="4">
    <source>
        <dbReference type="ARBA" id="ARBA00022989"/>
    </source>
</evidence>
<dbReference type="InterPro" id="IPR029787">
    <property type="entry name" value="Nucleotide_cyclase"/>
</dbReference>
<evidence type="ECO:0000256" key="1">
    <source>
        <dbReference type="ARBA" id="ARBA00004651"/>
    </source>
</evidence>
<dbReference type="GO" id="GO:0005886">
    <property type="term" value="C:plasma membrane"/>
    <property type="evidence" value="ECO:0007669"/>
    <property type="project" value="UniProtKB-SubCell"/>
</dbReference>
<reference evidence="8 9" key="1">
    <citation type="submission" date="2016-11" db="EMBL/GenBank/DDBJ databases">
        <authorList>
            <person name="Jaros S."/>
            <person name="Januszkiewicz K."/>
            <person name="Wedrychowicz H."/>
        </authorList>
    </citation>
    <scope>NUCLEOTIDE SEQUENCE [LARGE SCALE GENOMIC DNA]</scope>
    <source>
        <strain evidence="8 9">DSM 6191</strain>
    </source>
</reference>
<evidence type="ECO:0000313" key="9">
    <source>
        <dbReference type="Proteomes" id="UP000184241"/>
    </source>
</evidence>
<dbReference type="InterPro" id="IPR050469">
    <property type="entry name" value="Diguanylate_Cyclase"/>
</dbReference>
<dbReference type="RefSeq" id="WP_073018863.1">
    <property type="nucleotide sequence ID" value="NZ_FQXU01000005.1"/>
</dbReference>
<evidence type="ECO:0000256" key="3">
    <source>
        <dbReference type="ARBA" id="ARBA00022692"/>
    </source>
</evidence>
<dbReference type="InterPro" id="IPR043128">
    <property type="entry name" value="Rev_trsase/Diguanyl_cyclase"/>
</dbReference>
<sequence length="366" mass="42086">MVSELFINTLLLISFTFIGEHLLKELPQNIMKDVKERILLGIAGGILGIFMMIYTINIVQTQTFLDLRILTIMIVDIVGGIASAAISGVIILFFRINYFGLNQSSLVAIIQVILCLICFYILNKKIKEFNKRWFTALGISWVILFLTYGYLLNEVEKKYLIISEFSIAFLLAGTLEYFLLKYVQESNELYRIYKKNSTQDFLTGLNNTRNFDKLVNETFVQAKENKFDLSCFMVDIDHFKKVNDTYGHPVGDIVLKELAYILKNNCRSFDIIGRVGGEEFCILLLDCGQEEAFQIASRIRKAVKIYDFEIGNKEYINITVSIGVSTYPDKVFDLDKLKEMADRALYTAKRTGRDKICNDDRCIFEI</sequence>
<name>A0A1M5Y622_9CLOT</name>